<evidence type="ECO:0000313" key="3">
    <source>
        <dbReference type="Proteomes" id="UP000502998"/>
    </source>
</evidence>
<dbReference type="EMBL" id="AP022822">
    <property type="protein sequence ID" value="BCA86674.1"/>
    <property type="molecule type" value="Genomic_DNA"/>
</dbReference>
<dbReference type="RefSeq" id="WP_173103791.1">
    <property type="nucleotide sequence ID" value="NZ_AP022822.1"/>
</dbReference>
<evidence type="ECO:0000256" key="1">
    <source>
        <dbReference type="SAM" id="Coils"/>
    </source>
</evidence>
<dbReference type="InterPro" id="IPR009785">
    <property type="entry name" value="Prophage_Lj928_Orf309"/>
</dbReference>
<sequence length="329" mass="37384">MTENPLTVPDMQFEVSYTPSTIKIENEELLESLIEQTTEHYSNQVFKFDAENVAEAKQAKIDLNKIAKMIDDRRKEIKADYSQPLNTFEEKMKRYVERIKKVSDDINSGIKLFDESEKAIRIEKIKIEMEKIAEPLNIESEAIEISTSWINKTAFTTKGEVKGKILDEIHDKMKIVAMQKSQIAADKATITDYAEIAGLDPYAWSGLIDQGWSVADIREKIKQAVEDKRRREQAEKEAEAERQRKKAEYDAAIAEMEREKAVETNQGTLVDPETGELIQAANNEPSVPITEVDDNPTMTVTLQLTASRQKLANLNEYLVENGISVVPVQ</sequence>
<gene>
    <name evidence="2" type="ORF">EsVE80_21970</name>
</gene>
<proteinExistence type="predicted"/>
<reference evidence="2 3" key="1">
    <citation type="submission" date="2020-02" db="EMBL/GenBank/DDBJ databases">
        <title>Characterization of vanA genotype vancomycin-resistant Enterococcus saigonensis VE80.</title>
        <authorList>
            <person name="Harada T."/>
            <person name="Motooka D."/>
            <person name="Nakamura S."/>
            <person name="Yamamoto Y."/>
            <person name="Kawahara R."/>
            <person name="Kawatsu K."/>
        </authorList>
    </citation>
    <scope>NUCLEOTIDE SEQUENCE [LARGE SCALE GENOMIC DNA]</scope>
    <source>
        <strain evidence="2 3">VE80</strain>
    </source>
</reference>
<protein>
    <recommendedName>
        <fullName evidence="4">DUF1351 domain-containing protein</fullName>
    </recommendedName>
</protein>
<feature type="coiled-coil region" evidence="1">
    <location>
        <begin position="214"/>
        <end position="266"/>
    </location>
</feature>
<organism evidence="2 3">
    <name type="scientific">Enterococcus saigonensis</name>
    <dbReference type="NCBI Taxonomy" id="1805431"/>
    <lineage>
        <taxon>Bacteria</taxon>
        <taxon>Bacillati</taxon>
        <taxon>Bacillota</taxon>
        <taxon>Bacilli</taxon>
        <taxon>Lactobacillales</taxon>
        <taxon>Enterococcaceae</taxon>
        <taxon>Enterococcus</taxon>
    </lineage>
</organism>
<keyword evidence="3" id="KW-1185">Reference proteome</keyword>
<evidence type="ECO:0008006" key="4">
    <source>
        <dbReference type="Google" id="ProtNLM"/>
    </source>
</evidence>
<dbReference type="Proteomes" id="UP000502998">
    <property type="component" value="Chromosome"/>
</dbReference>
<evidence type="ECO:0000313" key="2">
    <source>
        <dbReference type="EMBL" id="BCA86674.1"/>
    </source>
</evidence>
<dbReference type="AlphaFoldDB" id="A0A679IRE1"/>
<accession>A0A679IRE1</accession>
<keyword evidence="1" id="KW-0175">Coiled coil</keyword>
<dbReference type="KEGG" id="esg:EsVE80_21970"/>
<dbReference type="Pfam" id="PF07083">
    <property type="entry name" value="DUF1351"/>
    <property type="match status" value="1"/>
</dbReference>
<name>A0A679IRE1_9ENTE</name>